<dbReference type="Gene3D" id="3.40.50.1820">
    <property type="entry name" value="alpha/beta hydrolase"/>
    <property type="match status" value="1"/>
</dbReference>
<proteinExistence type="predicted"/>
<evidence type="ECO:0000313" key="2">
    <source>
        <dbReference type="Proteomes" id="UP001482520"/>
    </source>
</evidence>
<protein>
    <recommendedName>
        <fullName evidence="3">Alpha/beta hydrolase</fullName>
    </recommendedName>
</protein>
<gene>
    <name evidence="1" type="ORF">V6R90_06275</name>
</gene>
<comment type="caution">
    <text evidence="1">The sequence shown here is derived from an EMBL/GenBank/DDBJ whole genome shotgun (WGS) entry which is preliminary data.</text>
</comment>
<dbReference type="SUPFAM" id="SSF53474">
    <property type="entry name" value="alpha/beta-Hydrolases"/>
    <property type="match status" value="1"/>
</dbReference>
<dbReference type="Proteomes" id="UP001482520">
    <property type="component" value="Unassembled WGS sequence"/>
</dbReference>
<name>A0ABV1NWI9_9ACTN</name>
<dbReference type="InterPro" id="IPR029058">
    <property type="entry name" value="AB_hydrolase_fold"/>
</dbReference>
<evidence type="ECO:0000313" key="1">
    <source>
        <dbReference type="EMBL" id="MEQ7846879.1"/>
    </source>
</evidence>
<dbReference type="EMBL" id="JBEGDP010000004">
    <property type="protein sequence ID" value="MEQ7846879.1"/>
    <property type="molecule type" value="Genomic_DNA"/>
</dbReference>
<dbReference type="RefSeq" id="WP_349804133.1">
    <property type="nucleotide sequence ID" value="NZ_JBEGDP010000004.1"/>
</dbReference>
<reference evidence="1 2" key="1">
    <citation type="submission" date="2024-02" db="EMBL/GenBank/DDBJ databases">
        <title>Full genome sequence of Nocardioides kribbensis.</title>
        <authorList>
            <person name="Poletto B.L."/>
            <person name="Silva G."/>
            <person name="Galante D."/>
            <person name="Campos K.R."/>
            <person name="Santos M.B.N."/>
            <person name="Sacchi C.T."/>
        </authorList>
    </citation>
    <scope>NUCLEOTIDE SEQUENCE [LARGE SCALE GENOMIC DNA]</scope>
    <source>
        <strain evidence="1 2">O4R</strain>
    </source>
</reference>
<keyword evidence="2" id="KW-1185">Reference proteome</keyword>
<organism evidence="1 2">
    <name type="scientific">Nocardioides kribbensis</name>
    <dbReference type="NCBI Taxonomy" id="305517"/>
    <lineage>
        <taxon>Bacteria</taxon>
        <taxon>Bacillati</taxon>
        <taxon>Actinomycetota</taxon>
        <taxon>Actinomycetes</taxon>
        <taxon>Propionibacteriales</taxon>
        <taxon>Nocardioidaceae</taxon>
        <taxon>Nocardioides</taxon>
    </lineage>
</organism>
<sequence>MSLPRTSRPMGRRPLPALALVLTVVAAVLLPVAAGTAAVGDGSGVARTGADRVVSHPVRFDLRNLNETSVPCLADGEAYAVRARLVGPRRDVLGQTGSTRVNVLVHDAGTGSWFWRMPGRPALDYAAALARRGETSLVLDRLGYDASPLPDGDATCLGAQATMLHQVVQHLRSGRFVFTAGPVGSTPLHAAKVVVHGHGTGAAIAQLEAAEFTDVDGLVLMSWSDTGATRRALDEAVRQSSACLASAGGYTAYGASARDFRDLLFSSAPAAVQRAAAERRNAVPCGDVASLASALGASLATTDRIAEPVLLLHGSEDRRFDADSAAAQADRFSSSPAVAVRTVRGAGSALPLEAQSAQVQRAVLRWLARR</sequence>
<evidence type="ECO:0008006" key="3">
    <source>
        <dbReference type="Google" id="ProtNLM"/>
    </source>
</evidence>
<accession>A0ABV1NWI9</accession>